<protein>
    <submittedName>
        <fullName evidence="1">Uncharacterized protein</fullName>
    </submittedName>
</protein>
<reference evidence="1" key="1">
    <citation type="submission" date="2020-04" db="EMBL/GenBank/DDBJ databases">
        <authorList>
            <person name="Chiriac C."/>
            <person name="Salcher M."/>
            <person name="Ghai R."/>
            <person name="Kavagutti S V."/>
        </authorList>
    </citation>
    <scope>NUCLEOTIDE SEQUENCE</scope>
</reference>
<accession>A0A6J5MU74</accession>
<organism evidence="1">
    <name type="scientific">uncultured Caudovirales phage</name>
    <dbReference type="NCBI Taxonomy" id="2100421"/>
    <lineage>
        <taxon>Viruses</taxon>
        <taxon>Duplodnaviria</taxon>
        <taxon>Heunggongvirae</taxon>
        <taxon>Uroviricota</taxon>
        <taxon>Caudoviricetes</taxon>
        <taxon>Peduoviridae</taxon>
        <taxon>Maltschvirus</taxon>
        <taxon>Maltschvirus maltsch</taxon>
    </lineage>
</organism>
<gene>
    <name evidence="1" type="ORF">UFOVP549_18</name>
</gene>
<sequence>MAIHSAAQSLGIDAENNVEQPGQAFVAFSKRDAGKVVAHCFARWGWGPTIVLFDATLPALPKGLQWIGTDAVEPLTPMKALNMLYGMTPVETAQDAEALIAWAEDNPEQLTSGQALRGLAMVRNHLEGGFYA</sequence>
<evidence type="ECO:0000313" key="1">
    <source>
        <dbReference type="EMBL" id="CAB4149952.1"/>
    </source>
</evidence>
<dbReference type="EMBL" id="LR796534">
    <property type="protein sequence ID" value="CAB4149952.1"/>
    <property type="molecule type" value="Genomic_DNA"/>
</dbReference>
<proteinExistence type="predicted"/>
<name>A0A6J5MU74_9CAUD</name>